<comment type="caution">
    <text evidence="2">The sequence shown here is derived from an EMBL/GenBank/DDBJ whole genome shotgun (WGS) entry which is preliminary data.</text>
</comment>
<dbReference type="Gene3D" id="3.30.420.40">
    <property type="match status" value="2"/>
</dbReference>
<dbReference type="AlphaFoldDB" id="A0AA37WIZ6"/>
<organism evidence="2 3">
    <name type="scientific">Agaribacter marinus</name>
    <dbReference type="NCBI Taxonomy" id="1431249"/>
    <lineage>
        <taxon>Bacteria</taxon>
        <taxon>Pseudomonadati</taxon>
        <taxon>Pseudomonadota</taxon>
        <taxon>Gammaproteobacteria</taxon>
        <taxon>Alteromonadales</taxon>
        <taxon>Alteromonadaceae</taxon>
        <taxon>Agaribacter</taxon>
    </lineage>
</organism>
<evidence type="ECO:0000313" key="3">
    <source>
        <dbReference type="Proteomes" id="UP001156601"/>
    </source>
</evidence>
<dbReference type="Pfam" id="PF01869">
    <property type="entry name" value="BcrAD_BadFG"/>
    <property type="match status" value="1"/>
</dbReference>
<gene>
    <name evidence="2" type="primary">nagK</name>
    <name evidence="2" type="ORF">GCM10007852_25800</name>
</gene>
<dbReference type="PANTHER" id="PTHR43190">
    <property type="entry name" value="N-ACETYL-D-GLUCOSAMINE KINASE"/>
    <property type="match status" value="1"/>
</dbReference>
<dbReference type="Proteomes" id="UP001156601">
    <property type="component" value="Unassembled WGS sequence"/>
</dbReference>
<dbReference type="InterPro" id="IPR052519">
    <property type="entry name" value="Euk-type_GlcNAc_Kinase"/>
</dbReference>
<accession>A0AA37WIZ6</accession>
<keyword evidence="3" id="KW-1185">Reference proteome</keyword>
<evidence type="ECO:0000313" key="2">
    <source>
        <dbReference type="EMBL" id="GLR71672.1"/>
    </source>
</evidence>
<reference evidence="2" key="2">
    <citation type="submission" date="2023-01" db="EMBL/GenBank/DDBJ databases">
        <title>Draft genome sequence of Agaribacter marinus strain NBRC 110023.</title>
        <authorList>
            <person name="Sun Q."/>
            <person name="Mori K."/>
        </authorList>
    </citation>
    <scope>NUCLEOTIDE SEQUENCE</scope>
    <source>
        <strain evidence="2">NBRC 110023</strain>
    </source>
</reference>
<proteinExistence type="predicted"/>
<dbReference type="CDD" id="cd24082">
    <property type="entry name" value="ASKHA_NBD_GspK-like"/>
    <property type="match status" value="1"/>
</dbReference>
<feature type="domain" description="ATPase BadF/BadG/BcrA/BcrD type" evidence="1">
    <location>
        <begin position="8"/>
        <end position="258"/>
    </location>
</feature>
<name>A0AA37WIZ6_9ALTE</name>
<dbReference type="SUPFAM" id="SSF53067">
    <property type="entry name" value="Actin-like ATPase domain"/>
    <property type="match status" value="2"/>
</dbReference>
<sequence length="291" mass="30485">MKKPNFYLGIDGGGTKTKARLEDADGKLLGEGIAGASNLVRGATQAIDAFLSASQLAFEDANIDPALFSDTAACIGVAGATVEPHASDVKQWQHPFKQLKITTDLHIALAGAHNGSDGAVIITGTGFCAGIQHLGHYEEIGGHGLLLGDGGSGAKLGLTAIRLTLEALDGVIAHTPLTQHILQSFNCEDAKTLVTLSISKHPSFFASLAPIVFEYADKGDAIAMQVVTEIATFTGRYIHRLMDIKKVRLSIIGGISNALMPYLAKDARALCSPSLSEPDLGAVLQARSMVK</sequence>
<evidence type="ECO:0000259" key="1">
    <source>
        <dbReference type="Pfam" id="PF01869"/>
    </source>
</evidence>
<reference evidence="2" key="1">
    <citation type="journal article" date="2014" name="Int. J. Syst. Evol. Microbiol.">
        <title>Complete genome sequence of Corynebacterium casei LMG S-19264T (=DSM 44701T), isolated from a smear-ripened cheese.</title>
        <authorList>
            <consortium name="US DOE Joint Genome Institute (JGI-PGF)"/>
            <person name="Walter F."/>
            <person name="Albersmeier A."/>
            <person name="Kalinowski J."/>
            <person name="Ruckert C."/>
        </authorList>
    </citation>
    <scope>NUCLEOTIDE SEQUENCE</scope>
    <source>
        <strain evidence="2">NBRC 110023</strain>
    </source>
</reference>
<dbReference type="EMBL" id="BSOT01000006">
    <property type="protein sequence ID" value="GLR71672.1"/>
    <property type="molecule type" value="Genomic_DNA"/>
</dbReference>
<protein>
    <submittedName>
        <fullName evidence="2">ATPase</fullName>
    </submittedName>
</protein>
<dbReference type="InterPro" id="IPR043129">
    <property type="entry name" value="ATPase_NBD"/>
</dbReference>
<dbReference type="InterPro" id="IPR002731">
    <property type="entry name" value="ATPase_BadF"/>
</dbReference>
<dbReference type="PANTHER" id="PTHR43190:SF3">
    <property type="entry name" value="N-ACETYL-D-GLUCOSAMINE KINASE"/>
    <property type="match status" value="1"/>
</dbReference>
<dbReference type="RefSeq" id="WP_284218009.1">
    <property type="nucleotide sequence ID" value="NZ_BSOT01000006.1"/>
</dbReference>